<evidence type="ECO:0000313" key="3">
    <source>
        <dbReference type="Proteomes" id="UP000565286"/>
    </source>
</evidence>
<evidence type="ECO:0000259" key="1">
    <source>
        <dbReference type="PROSITE" id="PS51340"/>
    </source>
</evidence>
<dbReference type="PROSITE" id="PS51340">
    <property type="entry name" value="MOSC"/>
    <property type="match status" value="1"/>
</dbReference>
<dbReference type="AlphaFoldDB" id="A0A7W6C8T5"/>
<keyword evidence="3" id="KW-1185">Reference proteome</keyword>
<proteinExistence type="predicted"/>
<protein>
    <recommendedName>
        <fullName evidence="1">MOSC domain-containing protein</fullName>
    </recommendedName>
</protein>
<feature type="domain" description="MOSC" evidence="1">
    <location>
        <begin position="56"/>
        <end position="249"/>
    </location>
</feature>
<dbReference type="InterPro" id="IPR011037">
    <property type="entry name" value="Pyrv_Knase-like_insert_dom_sf"/>
</dbReference>
<dbReference type="GO" id="GO:0030170">
    <property type="term" value="F:pyridoxal phosphate binding"/>
    <property type="evidence" value="ECO:0007669"/>
    <property type="project" value="InterPro"/>
</dbReference>
<organism evidence="2 3">
    <name type="scientific">Rhizobium skierniewicense</name>
    <dbReference type="NCBI Taxonomy" id="984260"/>
    <lineage>
        <taxon>Bacteria</taxon>
        <taxon>Pseudomonadati</taxon>
        <taxon>Pseudomonadota</taxon>
        <taxon>Alphaproteobacteria</taxon>
        <taxon>Hyphomicrobiales</taxon>
        <taxon>Rhizobiaceae</taxon>
        <taxon>Rhizobium/Agrobacterium group</taxon>
        <taxon>Rhizobium</taxon>
    </lineage>
</organism>
<dbReference type="Proteomes" id="UP000565286">
    <property type="component" value="Unassembled WGS sequence"/>
</dbReference>
<sequence>MKQVGRIAELWRYPVSSLGGETCHTVNVDMNGIVGDREFGIFDTSTGLAAAPEKDVRWRSALFLRSTLDENGLPRIHFPDGAAVSVIDKTVLFRLSNHFGFDVGIGRYARTNLPEAAGLPIISNRYDPSPLHIITTQSLRTLARLASLDEMNQRRFRPAVLIETGSPDPEESGFIEESWLGATLRLGAQRVQVSEKAKRCGMTLIAQPELTEQPEILRTLVRRNARNFGIYCHIPQPGTLTVEANVNLEVMTL</sequence>
<dbReference type="GO" id="GO:0030151">
    <property type="term" value="F:molybdenum ion binding"/>
    <property type="evidence" value="ECO:0007669"/>
    <property type="project" value="InterPro"/>
</dbReference>
<dbReference type="InterPro" id="IPR005303">
    <property type="entry name" value="MOCOS_middle"/>
</dbReference>
<dbReference type="EMBL" id="JACIDV010000003">
    <property type="protein sequence ID" value="MBB3945332.1"/>
    <property type="molecule type" value="Genomic_DNA"/>
</dbReference>
<accession>A0A7W6C8T5</accession>
<comment type="caution">
    <text evidence="2">The sequence shown here is derived from an EMBL/GenBank/DDBJ whole genome shotgun (WGS) entry which is preliminary data.</text>
</comment>
<reference evidence="2 3" key="1">
    <citation type="submission" date="2020-08" db="EMBL/GenBank/DDBJ databases">
        <title>Genomic Encyclopedia of Type Strains, Phase IV (KMG-IV): sequencing the most valuable type-strain genomes for metagenomic binning, comparative biology and taxonomic classification.</title>
        <authorList>
            <person name="Goeker M."/>
        </authorList>
    </citation>
    <scope>NUCLEOTIDE SEQUENCE [LARGE SCALE GENOMIC DNA]</scope>
    <source>
        <strain evidence="2 3">DSM 26438</strain>
    </source>
</reference>
<dbReference type="SUPFAM" id="SSF50800">
    <property type="entry name" value="PK beta-barrel domain-like"/>
    <property type="match status" value="1"/>
</dbReference>
<name>A0A7W6C8T5_9HYPH</name>
<gene>
    <name evidence="2" type="ORF">GGQ73_001265</name>
</gene>
<dbReference type="InterPro" id="IPR005302">
    <property type="entry name" value="MoCF_Sase_C"/>
</dbReference>
<dbReference type="GO" id="GO:0003824">
    <property type="term" value="F:catalytic activity"/>
    <property type="evidence" value="ECO:0007669"/>
    <property type="project" value="InterPro"/>
</dbReference>
<dbReference type="Pfam" id="PF03476">
    <property type="entry name" value="MOSC_N"/>
    <property type="match status" value="1"/>
</dbReference>
<evidence type="ECO:0000313" key="2">
    <source>
        <dbReference type="EMBL" id="MBB3945332.1"/>
    </source>
</evidence>
<dbReference type="Pfam" id="PF03473">
    <property type="entry name" value="MOSC"/>
    <property type="match status" value="1"/>
</dbReference>